<sequence length="102" mass="11582">MKVAGIIRNCDNLGRVVIPKELRKAFEIKDGDPVEIYAQDDAIVLKKYIPSYDLKTKIENAITSLKDLAEYKGLEYEDTKKINDHLGLALLEFEKLEINSGK</sequence>
<comment type="caution">
    <text evidence="3">The sequence shown here is derived from an EMBL/GenBank/DDBJ whole genome shotgun (WGS) entry which is preliminary data.</text>
</comment>
<dbReference type="RefSeq" id="WP_094378288.1">
    <property type="nucleotide sequence ID" value="NZ_NOKA02000063.1"/>
</dbReference>
<dbReference type="Proteomes" id="UP000247523">
    <property type="component" value="Unassembled WGS sequence"/>
</dbReference>
<dbReference type="EMBL" id="NOKA02000063">
    <property type="protein sequence ID" value="RDY29808.1"/>
    <property type="molecule type" value="Genomic_DNA"/>
</dbReference>
<dbReference type="Gene3D" id="2.10.260.10">
    <property type="match status" value="1"/>
</dbReference>
<evidence type="ECO:0000256" key="1">
    <source>
        <dbReference type="PROSITE-ProRule" id="PRU01076"/>
    </source>
</evidence>
<reference evidence="3 6" key="2">
    <citation type="submission" date="2018-05" db="EMBL/GenBank/DDBJ databases">
        <title>Genomic Encyclopedia of Type Strains, Phase IV (KMG-IV): sequencing the most valuable type-strain genomes for metagenomic binning, comparative biology and taxonomic classification.</title>
        <authorList>
            <person name="Goeker M."/>
        </authorList>
    </citation>
    <scope>NUCLEOTIDE SEQUENCE [LARGE SCALE GENOMIC DNA]</scope>
    <source>
        <strain evidence="3 6">DSM 28816</strain>
    </source>
</reference>
<dbReference type="InterPro" id="IPR007159">
    <property type="entry name" value="SpoVT-AbrB_dom"/>
</dbReference>
<dbReference type="NCBIfam" id="TIGR01439">
    <property type="entry name" value="lp_hng_hel_AbrB"/>
    <property type="match status" value="1"/>
</dbReference>
<dbReference type="PANTHER" id="PTHR36432">
    <property type="match status" value="1"/>
</dbReference>
<dbReference type="InterPro" id="IPR037914">
    <property type="entry name" value="SpoVT-AbrB_sf"/>
</dbReference>
<dbReference type="OrthoDB" id="9782993at2"/>
<evidence type="ECO:0000259" key="2">
    <source>
        <dbReference type="PROSITE" id="PS51740"/>
    </source>
</evidence>
<proteinExistence type="predicted"/>
<evidence type="ECO:0000313" key="6">
    <source>
        <dbReference type="Proteomes" id="UP000247523"/>
    </source>
</evidence>
<dbReference type="AlphaFoldDB" id="A0A255IDN8"/>
<evidence type="ECO:0000313" key="4">
    <source>
        <dbReference type="EMBL" id="RDY29808.1"/>
    </source>
</evidence>
<gene>
    <name evidence="3" type="ORF">C8E03_1142</name>
    <name evidence="4" type="ORF">CG710_017995</name>
</gene>
<organism evidence="3 6">
    <name type="scientific">Lachnotalea glycerini</name>
    <dbReference type="NCBI Taxonomy" id="1763509"/>
    <lineage>
        <taxon>Bacteria</taxon>
        <taxon>Bacillati</taxon>
        <taxon>Bacillota</taxon>
        <taxon>Clostridia</taxon>
        <taxon>Lachnospirales</taxon>
        <taxon>Lachnospiraceae</taxon>
        <taxon>Lachnotalea</taxon>
    </lineage>
</organism>
<dbReference type="EMBL" id="QICS01000014">
    <property type="protein sequence ID" value="PXV85925.1"/>
    <property type="molecule type" value="Genomic_DNA"/>
</dbReference>
<reference evidence="4 5" key="1">
    <citation type="journal article" date="2017" name="Genome Announc.">
        <title>Draft Genome Sequence of a Sporulating and Motile Strain of Lachnotalea glycerini Isolated from Water in Quebec City, Canada.</title>
        <authorList>
            <person name="Maheux A.F."/>
            <person name="Boudreau D.K."/>
            <person name="Berube E."/>
            <person name="Boissinot M."/>
            <person name="Raymond F."/>
            <person name="Brodeur S."/>
            <person name="Corbeil J."/>
            <person name="Isabel S."/>
            <person name="Omar R.F."/>
            <person name="Bergeron M.G."/>
        </authorList>
    </citation>
    <scope>NUCLEOTIDE SEQUENCE [LARGE SCALE GENOMIC DNA]</scope>
    <source>
        <strain evidence="4 5">CCRI-19302</strain>
    </source>
</reference>
<feature type="domain" description="SpoVT-AbrB" evidence="2">
    <location>
        <begin position="5"/>
        <end position="50"/>
    </location>
</feature>
<dbReference type="SMART" id="SM00966">
    <property type="entry name" value="SpoVT_AbrB"/>
    <property type="match status" value="1"/>
</dbReference>
<dbReference type="Proteomes" id="UP000216411">
    <property type="component" value="Unassembled WGS sequence"/>
</dbReference>
<evidence type="ECO:0000313" key="5">
    <source>
        <dbReference type="Proteomes" id="UP000216411"/>
    </source>
</evidence>
<keyword evidence="1 4" id="KW-0238">DNA-binding</keyword>
<dbReference type="Pfam" id="PF04014">
    <property type="entry name" value="MazE_antitoxin"/>
    <property type="match status" value="1"/>
</dbReference>
<dbReference type="PANTHER" id="PTHR36432:SF1">
    <property type="entry name" value="STAGE V SPORULATION PROTEIN T"/>
    <property type="match status" value="1"/>
</dbReference>
<dbReference type="GO" id="GO:0003677">
    <property type="term" value="F:DNA binding"/>
    <property type="evidence" value="ECO:0007669"/>
    <property type="project" value="UniProtKB-UniRule"/>
</dbReference>
<dbReference type="SUPFAM" id="SSF89447">
    <property type="entry name" value="AbrB/MazE/MraZ-like"/>
    <property type="match status" value="1"/>
</dbReference>
<accession>A0A255IDN8</accession>
<name>A0A255IDN8_9FIRM</name>
<dbReference type="PROSITE" id="PS51740">
    <property type="entry name" value="SPOVT_ABRB"/>
    <property type="match status" value="1"/>
</dbReference>
<reference evidence="4" key="3">
    <citation type="submission" date="2018-07" db="EMBL/GenBank/DDBJ databases">
        <authorList>
            <person name="Quirk P.G."/>
            <person name="Krulwich T.A."/>
        </authorList>
    </citation>
    <scope>NUCLEOTIDE SEQUENCE</scope>
    <source>
        <strain evidence="4">CCRI-19302</strain>
    </source>
</reference>
<evidence type="ECO:0000313" key="3">
    <source>
        <dbReference type="EMBL" id="PXV85925.1"/>
    </source>
</evidence>
<dbReference type="InterPro" id="IPR052731">
    <property type="entry name" value="B_subtilis_Trans_State_Reg"/>
</dbReference>
<protein>
    <submittedName>
        <fullName evidence="4">AbrB/MazE/SpoVT family DNA-binding domain-containing protein</fullName>
    </submittedName>
    <submittedName>
        <fullName evidence="3">Transcriptional pleiotropic regulator of transition state genes</fullName>
    </submittedName>
</protein>
<keyword evidence="5" id="KW-1185">Reference proteome</keyword>